<organism evidence="1">
    <name type="scientific">Arundo donax</name>
    <name type="common">Giant reed</name>
    <name type="synonym">Donax arundinaceus</name>
    <dbReference type="NCBI Taxonomy" id="35708"/>
    <lineage>
        <taxon>Eukaryota</taxon>
        <taxon>Viridiplantae</taxon>
        <taxon>Streptophyta</taxon>
        <taxon>Embryophyta</taxon>
        <taxon>Tracheophyta</taxon>
        <taxon>Spermatophyta</taxon>
        <taxon>Magnoliopsida</taxon>
        <taxon>Liliopsida</taxon>
        <taxon>Poales</taxon>
        <taxon>Poaceae</taxon>
        <taxon>PACMAD clade</taxon>
        <taxon>Arundinoideae</taxon>
        <taxon>Arundineae</taxon>
        <taxon>Arundo</taxon>
    </lineage>
</organism>
<reference evidence="1" key="1">
    <citation type="submission" date="2014-09" db="EMBL/GenBank/DDBJ databases">
        <authorList>
            <person name="Magalhaes I.L.F."/>
            <person name="Oliveira U."/>
            <person name="Santos F.R."/>
            <person name="Vidigal T.H.D.A."/>
            <person name="Brescovit A.D."/>
            <person name="Santos A.J."/>
        </authorList>
    </citation>
    <scope>NUCLEOTIDE SEQUENCE</scope>
    <source>
        <tissue evidence="1">Shoot tissue taken approximately 20 cm above the soil surface</tissue>
    </source>
</reference>
<dbReference type="EMBL" id="GBRH01175856">
    <property type="protein sequence ID" value="JAE22040.1"/>
    <property type="molecule type" value="Transcribed_RNA"/>
</dbReference>
<sequence length="39" mass="4637">MELYLIERDSKLDWRSFGDTAQVFVCTSFVARAMLDQFF</sequence>
<proteinExistence type="predicted"/>
<name>A0A0A9GAD8_ARUDO</name>
<accession>A0A0A9GAD8</accession>
<reference evidence="1" key="2">
    <citation type="journal article" date="2015" name="Data Brief">
        <title>Shoot transcriptome of the giant reed, Arundo donax.</title>
        <authorList>
            <person name="Barrero R.A."/>
            <person name="Guerrero F.D."/>
            <person name="Moolhuijzen P."/>
            <person name="Goolsby J.A."/>
            <person name="Tidwell J."/>
            <person name="Bellgard S.E."/>
            <person name="Bellgard M.I."/>
        </authorList>
    </citation>
    <scope>NUCLEOTIDE SEQUENCE</scope>
    <source>
        <tissue evidence="1">Shoot tissue taken approximately 20 cm above the soil surface</tissue>
    </source>
</reference>
<evidence type="ECO:0000313" key="1">
    <source>
        <dbReference type="EMBL" id="JAE22040.1"/>
    </source>
</evidence>
<dbReference type="AlphaFoldDB" id="A0A0A9GAD8"/>
<protein>
    <submittedName>
        <fullName evidence="1">Uncharacterized protein</fullName>
    </submittedName>
</protein>